<evidence type="ECO:0000256" key="18">
    <source>
        <dbReference type="ARBA" id="ARBA00041418"/>
    </source>
</evidence>
<feature type="transmembrane region" description="Helical" evidence="23">
    <location>
        <begin position="159"/>
        <end position="176"/>
    </location>
</feature>
<reference evidence="24" key="1">
    <citation type="submission" date="2022-08" db="EMBL/GenBank/DDBJ databases">
        <authorList>
            <person name="Deng Y."/>
            <person name="Han X.-F."/>
            <person name="Zhang Y.-Q."/>
        </authorList>
    </citation>
    <scope>NUCLEOTIDE SEQUENCE</scope>
    <source>
        <strain evidence="24">CPCC 203386</strain>
    </source>
</reference>
<name>A0ABT2H0R4_9MICO</name>
<evidence type="ECO:0000256" key="23">
    <source>
        <dbReference type="SAM" id="Phobius"/>
    </source>
</evidence>
<evidence type="ECO:0000256" key="19">
    <source>
        <dbReference type="ARBA" id="ARBA00044770"/>
    </source>
</evidence>
<keyword evidence="6" id="KW-0808">Transferase</keyword>
<keyword evidence="3" id="KW-1003">Cell membrane</keyword>
<dbReference type="InterPro" id="IPR001182">
    <property type="entry name" value="FtsW/RodA"/>
</dbReference>
<feature type="transmembrane region" description="Helical" evidence="23">
    <location>
        <begin position="188"/>
        <end position="205"/>
    </location>
</feature>
<comment type="similarity">
    <text evidence="16">Belongs to the SEDS family. FtsW subfamily.</text>
</comment>
<keyword evidence="25" id="KW-1185">Reference proteome</keyword>
<evidence type="ECO:0000256" key="22">
    <source>
        <dbReference type="SAM" id="MobiDB-lite"/>
    </source>
</evidence>
<keyword evidence="7 23" id="KW-0812">Transmembrane</keyword>
<dbReference type="EMBL" id="JANLCJ010000002">
    <property type="protein sequence ID" value="MCS5733518.1"/>
    <property type="molecule type" value="Genomic_DNA"/>
</dbReference>
<feature type="transmembrane region" description="Helical" evidence="23">
    <location>
        <begin position="385"/>
        <end position="407"/>
    </location>
</feature>
<comment type="subcellular location">
    <subcellularLocation>
        <location evidence="1">Cell membrane</location>
        <topology evidence="1">Multi-pass membrane protein</topology>
    </subcellularLocation>
</comment>
<evidence type="ECO:0000256" key="2">
    <source>
        <dbReference type="ARBA" id="ARBA00004752"/>
    </source>
</evidence>
<evidence type="ECO:0000256" key="6">
    <source>
        <dbReference type="ARBA" id="ARBA00022679"/>
    </source>
</evidence>
<dbReference type="PROSITE" id="PS00428">
    <property type="entry name" value="FTSW_RODA_SPOVE"/>
    <property type="match status" value="1"/>
</dbReference>
<dbReference type="Proteomes" id="UP001165586">
    <property type="component" value="Unassembled WGS sequence"/>
</dbReference>
<keyword evidence="8" id="KW-0133">Cell shape</keyword>
<dbReference type="PANTHER" id="PTHR30474:SF2">
    <property type="entry name" value="PEPTIDOGLYCAN GLYCOSYLTRANSFERASE FTSW-RELATED"/>
    <property type="match status" value="1"/>
</dbReference>
<evidence type="ECO:0000256" key="17">
    <source>
        <dbReference type="ARBA" id="ARBA00041185"/>
    </source>
</evidence>
<feature type="transmembrane region" description="Helical" evidence="23">
    <location>
        <begin position="319"/>
        <end position="341"/>
    </location>
</feature>
<proteinExistence type="inferred from homology"/>
<feature type="transmembrane region" description="Helical" evidence="23">
    <location>
        <begin position="55"/>
        <end position="76"/>
    </location>
</feature>
<evidence type="ECO:0000256" key="10">
    <source>
        <dbReference type="ARBA" id="ARBA00022989"/>
    </source>
</evidence>
<sequence>MTTPSRTLPRFGRNRPSAAASGAPATGGGGGGTAGSAHSARISLGQVFTAESSNYFLLLGTTLFLVLLGLVMVLSSSSIDSFTSGRDFFSVFLKQGLFALLGIPLMLVVSRLPIRFMKRWAWLAIFVAIGVQLLVFTPLGDEVGGNLNWIAIGSYTFQPSELVKLALVVWVGAILAKKEALLGTLGHVAIPVLPVAGGAILLVLLGGDLGTVMIMAGLVFGALFFAGIKLRMIVLPVIAGAIIAVVVAFSSESRTTRIMSFFNGTGADYQGTDWQAQHGEWALAGGGVFGVGLGNSKAKWSWLPAADNDYIFAIIGEELGLVGAIVVLILFIALAIAFVRIIRSSNDMFSKVVTGAVMVWLIGQAFVNIAVVLGVLPVLGVPLPLISSGGSALLTTLAAIGIVLSIARENAVASARAERMSQAPQAPQAAPAPRASRVTRPSSSRSPLR</sequence>
<feature type="transmembrane region" description="Helical" evidence="23">
    <location>
        <begin position="120"/>
        <end position="139"/>
    </location>
</feature>
<keyword evidence="4" id="KW-0132">Cell division</keyword>
<feature type="region of interest" description="Disordered" evidence="22">
    <location>
        <begin position="1"/>
        <end position="34"/>
    </location>
</feature>
<evidence type="ECO:0000256" key="11">
    <source>
        <dbReference type="ARBA" id="ARBA00023136"/>
    </source>
</evidence>
<evidence type="ECO:0000256" key="14">
    <source>
        <dbReference type="ARBA" id="ARBA00032370"/>
    </source>
</evidence>
<comment type="pathway">
    <text evidence="2">Cell wall biogenesis; peptidoglycan biosynthesis.</text>
</comment>
<evidence type="ECO:0000313" key="25">
    <source>
        <dbReference type="Proteomes" id="UP001165586"/>
    </source>
</evidence>
<evidence type="ECO:0000256" key="20">
    <source>
        <dbReference type="ARBA" id="ARBA00049902"/>
    </source>
</evidence>
<dbReference type="RefSeq" id="WP_259538336.1">
    <property type="nucleotide sequence ID" value="NZ_JANLCJ010000002.1"/>
</dbReference>
<evidence type="ECO:0000256" key="7">
    <source>
        <dbReference type="ARBA" id="ARBA00022692"/>
    </source>
</evidence>
<dbReference type="InterPro" id="IPR013437">
    <property type="entry name" value="FtsW"/>
</dbReference>
<dbReference type="Pfam" id="PF01098">
    <property type="entry name" value="FTSW_RODA_SPOVE"/>
    <property type="match status" value="1"/>
</dbReference>
<comment type="caution">
    <text evidence="24">The sequence shown here is derived from an EMBL/GenBank/DDBJ whole genome shotgun (WGS) entry which is preliminary data.</text>
</comment>
<comment type="catalytic activity">
    <reaction evidence="20">
        <text>[GlcNAc-(1-&gt;4)-Mur2Ac(oyl-L-Ala-gamma-D-Glu-L-Lys-D-Ala-D-Ala)](n)-di-trans,octa-cis-undecaprenyl diphosphate + beta-D-GlcNAc-(1-&gt;4)-Mur2Ac(oyl-L-Ala-gamma-D-Glu-L-Lys-D-Ala-D-Ala)-di-trans,octa-cis-undecaprenyl diphosphate = [GlcNAc-(1-&gt;4)-Mur2Ac(oyl-L-Ala-gamma-D-Glu-L-Lys-D-Ala-D-Ala)](n+1)-di-trans,octa-cis-undecaprenyl diphosphate + di-trans,octa-cis-undecaprenyl diphosphate + H(+)</text>
        <dbReference type="Rhea" id="RHEA:23708"/>
        <dbReference type="Rhea" id="RHEA-COMP:9602"/>
        <dbReference type="Rhea" id="RHEA-COMP:9603"/>
        <dbReference type="ChEBI" id="CHEBI:15378"/>
        <dbReference type="ChEBI" id="CHEBI:58405"/>
        <dbReference type="ChEBI" id="CHEBI:60033"/>
        <dbReference type="ChEBI" id="CHEBI:78435"/>
        <dbReference type="EC" id="2.4.99.28"/>
    </reaction>
</comment>
<feature type="transmembrane region" description="Helical" evidence="23">
    <location>
        <begin position="211"/>
        <end position="228"/>
    </location>
</feature>
<feature type="transmembrane region" description="Helical" evidence="23">
    <location>
        <begin position="353"/>
        <end position="379"/>
    </location>
</feature>
<evidence type="ECO:0000256" key="5">
    <source>
        <dbReference type="ARBA" id="ARBA00022676"/>
    </source>
</evidence>
<evidence type="ECO:0000256" key="15">
    <source>
        <dbReference type="ARBA" id="ARBA00033270"/>
    </source>
</evidence>
<dbReference type="NCBIfam" id="TIGR02614">
    <property type="entry name" value="ftsW"/>
    <property type="match status" value="1"/>
</dbReference>
<evidence type="ECO:0000256" key="1">
    <source>
        <dbReference type="ARBA" id="ARBA00004651"/>
    </source>
</evidence>
<keyword evidence="5" id="KW-0328">Glycosyltransferase</keyword>
<organism evidence="24 25">
    <name type="scientific">Herbiconiux daphne</name>
    <dbReference type="NCBI Taxonomy" id="2970914"/>
    <lineage>
        <taxon>Bacteria</taxon>
        <taxon>Bacillati</taxon>
        <taxon>Actinomycetota</taxon>
        <taxon>Actinomycetes</taxon>
        <taxon>Micrococcales</taxon>
        <taxon>Microbacteriaceae</taxon>
        <taxon>Herbiconiux</taxon>
    </lineage>
</organism>
<keyword evidence="13" id="KW-0961">Cell wall biogenesis/degradation</keyword>
<comment type="function">
    <text evidence="21">Peptidoglycan polymerase that is essential for cell division.</text>
</comment>
<dbReference type="EC" id="2.4.99.28" evidence="19"/>
<dbReference type="InterPro" id="IPR018365">
    <property type="entry name" value="Cell_cycle_FtsW-rel_CS"/>
</dbReference>
<evidence type="ECO:0000256" key="13">
    <source>
        <dbReference type="ARBA" id="ARBA00023316"/>
    </source>
</evidence>
<accession>A0ABT2H0R4</accession>
<feature type="compositionally biased region" description="Gly residues" evidence="22">
    <location>
        <begin position="25"/>
        <end position="34"/>
    </location>
</feature>
<feature type="region of interest" description="Disordered" evidence="22">
    <location>
        <begin position="417"/>
        <end position="449"/>
    </location>
</feature>
<dbReference type="PANTHER" id="PTHR30474">
    <property type="entry name" value="CELL CYCLE PROTEIN"/>
    <property type="match status" value="1"/>
</dbReference>
<evidence type="ECO:0000256" key="12">
    <source>
        <dbReference type="ARBA" id="ARBA00023306"/>
    </source>
</evidence>
<evidence type="ECO:0000256" key="3">
    <source>
        <dbReference type="ARBA" id="ARBA00022475"/>
    </source>
</evidence>
<evidence type="ECO:0000256" key="4">
    <source>
        <dbReference type="ARBA" id="ARBA00022618"/>
    </source>
</evidence>
<evidence type="ECO:0000256" key="9">
    <source>
        <dbReference type="ARBA" id="ARBA00022984"/>
    </source>
</evidence>
<evidence type="ECO:0000256" key="21">
    <source>
        <dbReference type="ARBA" id="ARBA00049966"/>
    </source>
</evidence>
<feature type="transmembrane region" description="Helical" evidence="23">
    <location>
        <begin position="233"/>
        <end position="251"/>
    </location>
</feature>
<feature type="compositionally biased region" description="Low complexity" evidence="22">
    <location>
        <begin position="422"/>
        <end position="449"/>
    </location>
</feature>
<gene>
    <name evidence="24" type="primary">ftsW</name>
    <name evidence="24" type="ORF">N1032_07180</name>
</gene>
<keyword evidence="12" id="KW-0131">Cell cycle</keyword>
<keyword evidence="9" id="KW-0573">Peptidoglycan synthesis</keyword>
<evidence type="ECO:0000256" key="16">
    <source>
        <dbReference type="ARBA" id="ARBA00038053"/>
    </source>
</evidence>
<keyword evidence="11 23" id="KW-0472">Membrane</keyword>
<keyword evidence="10 23" id="KW-1133">Transmembrane helix</keyword>
<evidence type="ECO:0000256" key="8">
    <source>
        <dbReference type="ARBA" id="ARBA00022960"/>
    </source>
</evidence>
<evidence type="ECO:0000313" key="24">
    <source>
        <dbReference type="EMBL" id="MCS5733518.1"/>
    </source>
</evidence>
<protein>
    <recommendedName>
        <fullName evidence="17">Probable peptidoglycan glycosyltransferase FtsW</fullName>
        <ecNumber evidence="19">2.4.99.28</ecNumber>
    </recommendedName>
    <alternativeName>
        <fullName evidence="18">Cell division protein FtsW</fullName>
    </alternativeName>
    <alternativeName>
        <fullName evidence="15">Cell wall polymerase</fullName>
    </alternativeName>
    <alternativeName>
        <fullName evidence="14">Peptidoglycan polymerase</fullName>
    </alternativeName>
</protein>
<feature type="transmembrane region" description="Helical" evidence="23">
    <location>
        <begin position="88"/>
        <end position="108"/>
    </location>
</feature>